<reference evidence="2" key="2">
    <citation type="submission" date="2006-01" db="EMBL/GenBank/DDBJ databases">
        <authorList>
            <person name="Genoscope"/>
        </authorList>
    </citation>
    <scope>NUCLEOTIDE SEQUENCE</scope>
</reference>
<dbReference type="PANTHER" id="PTHR35580:SF1">
    <property type="entry name" value="PHYTASE-LIKE DOMAIN-CONTAINING PROTEIN"/>
    <property type="match status" value="1"/>
</dbReference>
<dbReference type="AlphaFoldDB" id="Q1Q0I3"/>
<dbReference type="PANTHER" id="PTHR35580">
    <property type="entry name" value="CELL SURFACE GLYCOPROTEIN (S-LAYER PROTEIN)-LIKE PROTEIN"/>
    <property type="match status" value="1"/>
</dbReference>
<reference evidence="2" key="1">
    <citation type="journal article" date="2006" name="Nature">
        <title>Deciphering the evolution and metabolism of an anammox bacterium from a community genome.</title>
        <authorList>
            <person name="Strous M."/>
            <person name="Pelletier E."/>
            <person name="Mangenot S."/>
            <person name="Rattei T."/>
            <person name="Lehner A."/>
            <person name="Taylor M.W."/>
            <person name="Horn M."/>
            <person name="Daims H."/>
            <person name="Bartol-Mavel D."/>
            <person name="Wincker P."/>
            <person name="Barbe V."/>
            <person name="Fonknechten N."/>
            <person name="Vallenet D."/>
            <person name="Segurens B."/>
            <person name="Schenowitz-Truong C."/>
            <person name="Medigue C."/>
            <person name="Collingro A."/>
            <person name="Snel B."/>
            <person name="Dutilh B.E."/>
            <person name="OpDenCamp H.J.M."/>
            <person name="vanDerDrift C."/>
            <person name="Cirpus I."/>
            <person name="vanDePas-Schoonen K.T."/>
            <person name="Harhangi H.R."/>
            <person name="vanNiftrik L."/>
            <person name="Schmid M."/>
            <person name="Keltjens J."/>
            <person name="vanDeVossenberg J."/>
            <person name="Kartal B."/>
            <person name="Meier H."/>
            <person name="Frishman D."/>
            <person name="Huynen M.A."/>
            <person name="Mewes H."/>
            <person name="Weissenbach J."/>
            <person name="Jetten M.S.M."/>
            <person name="Wagner M."/>
            <person name="LePaslier D."/>
        </authorList>
    </citation>
    <scope>NUCLEOTIDE SEQUENCE</scope>
</reference>
<keyword evidence="1" id="KW-0472">Membrane</keyword>
<feature type="transmembrane region" description="Helical" evidence="1">
    <location>
        <begin position="20"/>
        <end position="40"/>
    </location>
</feature>
<dbReference type="InterPro" id="IPR010620">
    <property type="entry name" value="SBBP_repeat"/>
</dbReference>
<organism evidence="2">
    <name type="scientific">Kuenenia stuttgartiensis</name>
    <dbReference type="NCBI Taxonomy" id="174633"/>
    <lineage>
        <taxon>Bacteria</taxon>
        <taxon>Pseudomonadati</taxon>
        <taxon>Planctomycetota</taxon>
        <taxon>Candidatus Brocadiia</taxon>
        <taxon>Candidatus Brocadiales</taxon>
        <taxon>Candidatus Brocadiaceae</taxon>
        <taxon>Candidatus Kuenenia</taxon>
    </lineage>
</organism>
<reference evidence="3 4" key="3">
    <citation type="submission" date="2020-02" db="EMBL/GenBank/DDBJ databases">
        <title>Newly sequenced genome of strain CSTR1 showed variability in Candidatus Kuenenia stuttgartiensis genomes.</title>
        <authorList>
            <person name="Ding C."/>
            <person name="Adrian L."/>
        </authorList>
    </citation>
    <scope>NUCLEOTIDE SEQUENCE [LARGE SCALE GENOMIC DNA]</scope>
    <source>
        <strain evidence="3 4">CSTR1</strain>
    </source>
</reference>
<evidence type="ECO:0000313" key="2">
    <source>
        <dbReference type="EMBL" id="CAJ73506.1"/>
    </source>
</evidence>
<keyword evidence="1" id="KW-0812">Transmembrane</keyword>
<sequence length="163" mass="17648">MPIFTSCNGYYRDIHKDTTTILLVLYNTMLFVVAPIAKILKDINNGDQVTNLLPPEPSKSVHPERRHHKFIYGFTVASYEKSSPLVIDPILEYSTYLGGGDTDHGYGIAVDGAGSAYVTGYTEGNGLPIVGTTTPHGGSYDAFVTKLGTSGSSIEYSTYLQNS</sequence>
<proteinExistence type="predicted"/>
<dbReference type="RefSeq" id="WP_164995018.1">
    <property type="nucleotide sequence ID" value="NZ_CP049055.1"/>
</dbReference>
<evidence type="ECO:0000313" key="4">
    <source>
        <dbReference type="Proteomes" id="UP000501926"/>
    </source>
</evidence>
<accession>Q1Q0I3</accession>
<evidence type="ECO:0000313" key="3">
    <source>
        <dbReference type="EMBL" id="QII12087.1"/>
    </source>
</evidence>
<dbReference type="EMBL" id="CP049055">
    <property type="protein sequence ID" value="QII12087.1"/>
    <property type="molecule type" value="Genomic_DNA"/>
</dbReference>
<evidence type="ECO:0000256" key="1">
    <source>
        <dbReference type="SAM" id="Phobius"/>
    </source>
</evidence>
<dbReference type="InterPro" id="IPR052918">
    <property type="entry name" value="Motility_Chemotaxis_Reg"/>
</dbReference>
<dbReference type="Proteomes" id="UP000501926">
    <property type="component" value="Chromosome"/>
</dbReference>
<keyword evidence="1" id="KW-1133">Transmembrane helix</keyword>
<dbReference type="Pfam" id="PF06739">
    <property type="entry name" value="SBBP"/>
    <property type="match status" value="1"/>
</dbReference>
<gene>
    <name evidence="3" type="ORF">KsCSTR_27080</name>
    <name evidence="2" type="ORF">kuste2756</name>
</gene>
<name>Q1Q0I3_KUEST</name>
<dbReference type="EMBL" id="CT573071">
    <property type="protein sequence ID" value="CAJ73506.1"/>
    <property type="molecule type" value="Genomic_DNA"/>
</dbReference>
<protein>
    <submittedName>
        <fullName evidence="2">Uncharacterized protein</fullName>
    </submittedName>
</protein>